<accession>A0A2H3RFD9</accession>
<evidence type="ECO:0000313" key="3">
    <source>
        <dbReference type="Proteomes" id="UP000760494"/>
    </source>
</evidence>
<evidence type="ECO:0000313" key="2">
    <source>
        <dbReference type="EMBL" id="VTT81783.1"/>
    </source>
</evidence>
<feature type="signal peptide" evidence="1">
    <location>
        <begin position="1"/>
        <end position="26"/>
    </location>
</feature>
<reference evidence="2" key="1">
    <citation type="submission" date="2019-05" db="EMBL/GenBank/DDBJ databases">
        <authorList>
            <person name="Piombo E."/>
        </authorList>
    </citation>
    <scope>NUCLEOTIDE SEQUENCE</scope>
    <source>
        <strain evidence="2">C2S</strain>
    </source>
</reference>
<evidence type="ECO:0000256" key="1">
    <source>
        <dbReference type="SAM" id="SignalP"/>
    </source>
</evidence>
<comment type="caution">
    <text evidence="2">The sequence shown here is derived from an EMBL/GenBank/DDBJ whole genome shotgun (WGS) entry which is preliminary data.</text>
</comment>
<dbReference type="AlphaFoldDB" id="A0A2H3RFD9"/>
<keyword evidence="1" id="KW-0732">Signal</keyword>
<gene>
    <name evidence="2" type="ORF">C2S_12167</name>
</gene>
<dbReference type="Proteomes" id="UP000760494">
    <property type="component" value="Unassembled WGS sequence"/>
</dbReference>
<dbReference type="EMBL" id="CABFJX010000409">
    <property type="protein sequence ID" value="VTT81783.1"/>
    <property type="molecule type" value="Genomic_DNA"/>
</dbReference>
<name>A0A2H3RFD9_FUSFU</name>
<sequence length="136" mass="14953">MSTMPSSTSCACLLLLGWLRLPSNTSQSMSARNIRSLIVLVGISSPLFIPQVLGFWCRLISQEEDEGQGSERLPFASLESYHIPSGFYSGRVRLREVEAEAETSTQDFVYQPTPPVCIEAFINGNSQPVKLTLGVL</sequence>
<protein>
    <submittedName>
        <fullName evidence="2">Uncharacterized protein</fullName>
    </submittedName>
</protein>
<feature type="chain" id="PRO_5041061666" evidence="1">
    <location>
        <begin position="27"/>
        <end position="136"/>
    </location>
</feature>
<organism evidence="2 3">
    <name type="scientific">Fusarium fujikuroi</name>
    <name type="common">Bakanae and foot rot disease fungus</name>
    <name type="synonym">Gibberella fujikuroi</name>
    <dbReference type="NCBI Taxonomy" id="5127"/>
    <lineage>
        <taxon>Eukaryota</taxon>
        <taxon>Fungi</taxon>
        <taxon>Dikarya</taxon>
        <taxon>Ascomycota</taxon>
        <taxon>Pezizomycotina</taxon>
        <taxon>Sordariomycetes</taxon>
        <taxon>Hypocreomycetidae</taxon>
        <taxon>Hypocreales</taxon>
        <taxon>Nectriaceae</taxon>
        <taxon>Fusarium</taxon>
        <taxon>Fusarium fujikuroi species complex</taxon>
    </lineage>
</organism>
<proteinExistence type="predicted"/>